<organism evidence="1 2">
    <name type="scientific">Aliibacillus thermotolerans</name>
    <dbReference type="NCBI Taxonomy" id="1834418"/>
    <lineage>
        <taxon>Bacteria</taxon>
        <taxon>Bacillati</taxon>
        <taxon>Bacillota</taxon>
        <taxon>Bacilli</taxon>
        <taxon>Bacillales</taxon>
        <taxon>Bacillaceae</taxon>
        <taxon>Aliibacillus</taxon>
    </lineage>
</organism>
<comment type="caution">
    <text evidence="1">The sequence shown here is derived from an EMBL/GenBank/DDBJ whole genome shotgun (WGS) entry which is preliminary data.</text>
</comment>
<proteinExistence type="predicted"/>
<name>A0ABW0U4Q6_9BACI</name>
<protein>
    <submittedName>
        <fullName evidence="1">Uncharacterized protein</fullName>
    </submittedName>
</protein>
<evidence type="ECO:0000313" key="2">
    <source>
        <dbReference type="Proteomes" id="UP001596143"/>
    </source>
</evidence>
<gene>
    <name evidence="1" type="ORF">ACFPTR_00155</name>
</gene>
<evidence type="ECO:0000313" key="1">
    <source>
        <dbReference type="EMBL" id="MFC5627310.1"/>
    </source>
</evidence>
<dbReference type="Proteomes" id="UP001596143">
    <property type="component" value="Unassembled WGS sequence"/>
</dbReference>
<reference evidence="2" key="1">
    <citation type="journal article" date="2019" name="Int. J. Syst. Evol. Microbiol.">
        <title>The Global Catalogue of Microorganisms (GCM) 10K type strain sequencing project: providing services to taxonomists for standard genome sequencing and annotation.</title>
        <authorList>
            <consortium name="The Broad Institute Genomics Platform"/>
            <consortium name="The Broad Institute Genome Sequencing Center for Infectious Disease"/>
            <person name="Wu L."/>
            <person name="Ma J."/>
        </authorList>
    </citation>
    <scope>NUCLEOTIDE SEQUENCE [LARGE SCALE GENOMIC DNA]</scope>
    <source>
        <strain evidence="2">CGMCC 1.15790</strain>
    </source>
</reference>
<dbReference type="RefSeq" id="WP_270896830.1">
    <property type="nucleotide sequence ID" value="NZ_JBHSPF010000002.1"/>
</dbReference>
<keyword evidence="2" id="KW-1185">Reference proteome</keyword>
<sequence>MEKISKDKTKVITFPNEYGTDQFGNYFKELGEKSKKDEQSYVRFGFLLKALDYMQTIGFNKLPKGSADRFFAELDIEINGKVYEQTFELIKPLKKENIYELRINIKKYNWRFRGIFFPYTYKKTHFYCFVYPFEKKRQITFNLTDTYRKIRLITYYVIYKTIRKNQRNSKQ</sequence>
<dbReference type="EMBL" id="JBHSPF010000002">
    <property type="protein sequence ID" value="MFC5627310.1"/>
    <property type="molecule type" value="Genomic_DNA"/>
</dbReference>
<accession>A0ABW0U4Q6</accession>